<comment type="caution">
    <text evidence="1">The sequence shown here is derived from an EMBL/GenBank/DDBJ whole genome shotgun (WGS) entry which is preliminary data.</text>
</comment>
<accession>A0A4Z2GCE2</accession>
<evidence type="ECO:0000313" key="1">
    <source>
        <dbReference type="EMBL" id="TNN51227.1"/>
    </source>
</evidence>
<name>A0A4Z2GCE2_9TELE</name>
<protein>
    <submittedName>
        <fullName evidence="1">Uncharacterized protein</fullName>
    </submittedName>
</protein>
<organism evidence="1 2">
    <name type="scientific">Liparis tanakae</name>
    <name type="common">Tanaka's snailfish</name>
    <dbReference type="NCBI Taxonomy" id="230148"/>
    <lineage>
        <taxon>Eukaryota</taxon>
        <taxon>Metazoa</taxon>
        <taxon>Chordata</taxon>
        <taxon>Craniata</taxon>
        <taxon>Vertebrata</taxon>
        <taxon>Euteleostomi</taxon>
        <taxon>Actinopterygii</taxon>
        <taxon>Neopterygii</taxon>
        <taxon>Teleostei</taxon>
        <taxon>Neoteleostei</taxon>
        <taxon>Acanthomorphata</taxon>
        <taxon>Eupercaria</taxon>
        <taxon>Perciformes</taxon>
        <taxon>Cottioidei</taxon>
        <taxon>Cottales</taxon>
        <taxon>Liparidae</taxon>
        <taxon>Liparis</taxon>
    </lineage>
</organism>
<evidence type="ECO:0000313" key="2">
    <source>
        <dbReference type="Proteomes" id="UP000314294"/>
    </source>
</evidence>
<dbReference type="Proteomes" id="UP000314294">
    <property type="component" value="Unassembled WGS sequence"/>
</dbReference>
<keyword evidence="2" id="KW-1185">Reference proteome</keyword>
<reference evidence="1 2" key="1">
    <citation type="submission" date="2019-03" db="EMBL/GenBank/DDBJ databases">
        <title>First draft genome of Liparis tanakae, snailfish: a comprehensive survey of snailfish specific genes.</title>
        <authorList>
            <person name="Kim W."/>
            <person name="Song I."/>
            <person name="Jeong J.-H."/>
            <person name="Kim D."/>
            <person name="Kim S."/>
            <person name="Ryu S."/>
            <person name="Song J.Y."/>
            <person name="Lee S.K."/>
        </authorList>
    </citation>
    <scope>NUCLEOTIDE SEQUENCE [LARGE SCALE GENOMIC DNA]</scope>
    <source>
        <tissue evidence="1">Muscle</tissue>
    </source>
</reference>
<dbReference type="EMBL" id="SRLO01000589">
    <property type="protein sequence ID" value="TNN51227.1"/>
    <property type="molecule type" value="Genomic_DNA"/>
</dbReference>
<sequence>MRRLIEACHKKGYERFMYRFMVHRMNLTDTSTLARYGSLPFPRYRASSSSGEAGAVVIGHVPRRYADFIKEPQGGGGGV</sequence>
<gene>
    <name evidence="1" type="ORF">EYF80_038547</name>
</gene>
<proteinExistence type="predicted"/>
<dbReference type="AlphaFoldDB" id="A0A4Z2GCE2"/>